<gene>
    <name evidence="1" type="ORF">YQE_01845</name>
</gene>
<reference evidence="1" key="1">
    <citation type="journal article" date="2013" name="Genome Biol.">
        <title>Draft genome of the mountain pine beetle, Dendroctonus ponderosae Hopkins, a major forest pest.</title>
        <authorList>
            <person name="Keeling C.I."/>
            <person name="Yuen M.M."/>
            <person name="Liao N.Y."/>
            <person name="Docking T.R."/>
            <person name="Chan S.K."/>
            <person name="Taylor G.A."/>
            <person name="Palmquist D.L."/>
            <person name="Jackman S.D."/>
            <person name="Nguyen A."/>
            <person name="Li M."/>
            <person name="Henderson H."/>
            <person name="Janes J.K."/>
            <person name="Zhao Y."/>
            <person name="Pandoh P."/>
            <person name="Moore R."/>
            <person name="Sperling F.A."/>
            <person name="Huber D.P."/>
            <person name="Birol I."/>
            <person name="Jones S.J."/>
            <person name="Bohlmann J."/>
        </authorList>
    </citation>
    <scope>NUCLEOTIDE SEQUENCE</scope>
</reference>
<dbReference type="OrthoDB" id="191037at2759"/>
<dbReference type="AlphaFoldDB" id="N6USM6"/>
<dbReference type="InterPro" id="IPR015897">
    <property type="entry name" value="CHK_kinase-like"/>
</dbReference>
<proteinExistence type="predicted"/>
<name>N6USM6_DENPD</name>
<dbReference type="SMART" id="SM00587">
    <property type="entry name" value="CHK"/>
    <property type="match status" value="1"/>
</dbReference>
<evidence type="ECO:0000313" key="1">
    <source>
        <dbReference type="EMBL" id="ENN81752.1"/>
    </source>
</evidence>
<accession>N6USM6</accession>
<dbReference type="PANTHER" id="PTHR11012:SF55">
    <property type="entry name" value="BHLH DOMAIN-CONTAINING PROTEIN"/>
    <property type="match status" value="1"/>
</dbReference>
<dbReference type="OMA" id="HAKMAIS"/>
<sequence>MDHQVKIERLQELIAGSIPGELTEQKVTTLLPPGENYGSIIYQVDFKMKIDGEKKSYHAVEKCTPLNKITQEFFNTQETFRAEIGWYTTVIPTLKTFARDQSFGRKIDFFQEFYGGRISLDAKSDFVDKHGVILTENLKQRGFHNIDRYVGFDAPTTYSILKNLATFHALSMAIRGKNPVLYEKNLQRFCTRFAANRAKEVFQNSILELLNNLPEFASHMDTIRKVVKESCQFEKKTTREPWVAIVHQDFWLLDEGSPAGDVIFFLLTSIQFEVIKEKLDEFIKFYYDQLMENLEGLNLDTYCYRFDDFLAEIAIEVNRAEYVHALGHTMIIFQEKGSSFYDSSDAECKDDHFEQLKWTPKQKQIEKFRWISMEAIQRKWI</sequence>
<organism evidence="1">
    <name type="scientific">Dendroctonus ponderosae</name>
    <name type="common">Mountain pine beetle</name>
    <dbReference type="NCBI Taxonomy" id="77166"/>
    <lineage>
        <taxon>Eukaryota</taxon>
        <taxon>Metazoa</taxon>
        <taxon>Ecdysozoa</taxon>
        <taxon>Arthropoda</taxon>
        <taxon>Hexapoda</taxon>
        <taxon>Insecta</taxon>
        <taxon>Pterygota</taxon>
        <taxon>Neoptera</taxon>
        <taxon>Endopterygota</taxon>
        <taxon>Coleoptera</taxon>
        <taxon>Polyphaga</taxon>
        <taxon>Cucujiformia</taxon>
        <taxon>Curculionidae</taxon>
        <taxon>Scolytinae</taxon>
        <taxon>Dendroctonus</taxon>
    </lineage>
</organism>
<feature type="non-terminal residue" evidence="1">
    <location>
        <position position="1"/>
    </location>
</feature>
<dbReference type="PANTHER" id="PTHR11012">
    <property type="entry name" value="PROTEIN KINASE-LIKE DOMAIN-CONTAINING"/>
    <property type="match status" value="1"/>
</dbReference>
<protein>
    <submittedName>
        <fullName evidence="1">Uncharacterized protein</fullName>
    </submittedName>
</protein>
<dbReference type="InterPro" id="IPR004119">
    <property type="entry name" value="EcKL"/>
</dbReference>
<dbReference type="EMBL" id="KB740064">
    <property type="protein sequence ID" value="ENN81752.1"/>
    <property type="molecule type" value="Genomic_DNA"/>
</dbReference>
<dbReference type="Pfam" id="PF02958">
    <property type="entry name" value="EcKL"/>
    <property type="match status" value="1"/>
</dbReference>
<dbReference type="HOGENOM" id="CLU_010718_6_3_1"/>